<proteinExistence type="predicted"/>
<protein>
    <submittedName>
        <fullName evidence="2">Uncharacterized protein</fullName>
    </submittedName>
</protein>
<feature type="compositionally biased region" description="Basic and acidic residues" evidence="1">
    <location>
        <begin position="66"/>
        <end position="84"/>
    </location>
</feature>
<evidence type="ECO:0000313" key="2">
    <source>
        <dbReference type="EMBL" id="GJT72247.1"/>
    </source>
</evidence>
<evidence type="ECO:0000313" key="3">
    <source>
        <dbReference type="Proteomes" id="UP001151760"/>
    </source>
</evidence>
<feature type="compositionally biased region" description="Polar residues" evidence="1">
    <location>
        <begin position="97"/>
        <end position="106"/>
    </location>
</feature>
<name>A0ABQ5GBI6_9ASTR</name>
<organism evidence="2 3">
    <name type="scientific">Tanacetum coccineum</name>
    <dbReference type="NCBI Taxonomy" id="301880"/>
    <lineage>
        <taxon>Eukaryota</taxon>
        <taxon>Viridiplantae</taxon>
        <taxon>Streptophyta</taxon>
        <taxon>Embryophyta</taxon>
        <taxon>Tracheophyta</taxon>
        <taxon>Spermatophyta</taxon>
        <taxon>Magnoliopsida</taxon>
        <taxon>eudicotyledons</taxon>
        <taxon>Gunneridae</taxon>
        <taxon>Pentapetalae</taxon>
        <taxon>asterids</taxon>
        <taxon>campanulids</taxon>
        <taxon>Asterales</taxon>
        <taxon>Asteraceae</taxon>
        <taxon>Asteroideae</taxon>
        <taxon>Anthemideae</taxon>
        <taxon>Anthemidinae</taxon>
        <taxon>Tanacetum</taxon>
    </lineage>
</organism>
<dbReference type="Proteomes" id="UP001151760">
    <property type="component" value="Unassembled WGS sequence"/>
</dbReference>
<dbReference type="EMBL" id="BQNB010018241">
    <property type="protein sequence ID" value="GJT72247.1"/>
    <property type="molecule type" value="Genomic_DNA"/>
</dbReference>
<comment type="caution">
    <text evidence="2">The sequence shown here is derived from an EMBL/GenBank/DDBJ whole genome shotgun (WGS) entry which is preliminary data.</text>
</comment>
<feature type="region of interest" description="Disordered" evidence="1">
    <location>
        <begin position="1"/>
        <end position="110"/>
    </location>
</feature>
<accession>A0ABQ5GBI6</accession>
<sequence length="223" mass="25089">MVAHKPTAKRDEQKKTSFAADKPKKPTLVMKPAPAKQTKPMKEKSTKPSPLKKAGKGENVSNTMALKERIVELDEDQARSDHGNTLESRPLQDEDQAGSNPWQSSCAHAGPKTLIHETKTSLRYWYPQKKQGSGSDCSSFLIQDIHAGKSMICTHENLTITINENVKKAVQDALQAPVRKHFRELSKFEMKEILRDRIFESGSYRSLPEHTALYEALEQHVGK</sequence>
<evidence type="ECO:0000256" key="1">
    <source>
        <dbReference type="SAM" id="MobiDB-lite"/>
    </source>
</evidence>
<gene>
    <name evidence="2" type="ORF">Tco_1031533</name>
</gene>
<reference evidence="2" key="2">
    <citation type="submission" date="2022-01" db="EMBL/GenBank/DDBJ databases">
        <authorList>
            <person name="Yamashiro T."/>
            <person name="Shiraishi A."/>
            <person name="Satake H."/>
            <person name="Nakayama K."/>
        </authorList>
    </citation>
    <scope>NUCLEOTIDE SEQUENCE</scope>
</reference>
<reference evidence="2" key="1">
    <citation type="journal article" date="2022" name="Int. J. Mol. Sci.">
        <title>Draft Genome of Tanacetum Coccineum: Genomic Comparison of Closely Related Tanacetum-Family Plants.</title>
        <authorList>
            <person name="Yamashiro T."/>
            <person name="Shiraishi A."/>
            <person name="Nakayama K."/>
            <person name="Satake H."/>
        </authorList>
    </citation>
    <scope>NUCLEOTIDE SEQUENCE</scope>
</reference>
<keyword evidence="3" id="KW-1185">Reference proteome</keyword>